<feature type="transmembrane region" description="Helical" evidence="1">
    <location>
        <begin position="171"/>
        <end position="191"/>
    </location>
</feature>
<dbReference type="Proteomes" id="UP000192393">
    <property type="component" value="Unassembled WGS sequence"/>
</dbReference>
<protein>
    <recommendedName>
        <fullName evidence="4">DoxX protein</fullName>
    </recommendedName>
</protein>
<dbReference type="STRING" id="1434700.SAMN06296427_10916"/>
<dbReference type="RefSeq" id="WP_084018050.1">
    <property type="nucleotide sequence ID" value="NZ_FWXS01000009.1"/>
</dbReference>
<dbReference type="OrthoDB" id="102112at2"/>
<accession>A0A1W2C737</accession>
<evidence type="ECO:0008006" key="4">
    <source>
        <dbReference type="Google" id="ProtNLM"/>
    </source>
</evidence>
<reference evidence="2 3" key="1">
    <citation type="submission" date="2017-04" db="EMBL/GenBank/DDBJ databases">
        <authorList>
            <person name="Afonso C.L."/>
            <person name="Miller P.J."/>
            <person name="Scott M.A."/>
            <person name="Spackman E."/>
            <person name="Goraichik I."/>
            <person name="Dimitrov K.M."/>
            <person name="Suarez D.L."/>
            <person name="Swayne D.E."/>
        </authorList>
    </citation>
    <scope>NUCLEOTIDE SEQUENCE [LARGE SCALE GENOMIC DNA]</scope>
    <source>
        <strain evidence="2 3">CGMCC 1.12708</strain>
    </source>
</reference>
<organism evidence="2 3">
    <name type="scientific">Moheibacter sediminis</name>
    <dbReference type="NCBI Taxonomy" id="1434700"/>
    <lineage>
        <taxon>Bacteria</taxon>
        <taxon>Pseudomonadati</taxon>
        <taxon>Bacteroidota</taxon>
        <taxon>Flavobacteriia</taxon>
        <taxon>Flavobacteriales</taxon>
        <taxon>Weeksellaceae</taxon>
        <taxon>Moheibacter</taxon>
    </lineage>
</organism>
<feature type="transmembrane region" description="Helical" evidence="1">
    <location>
        <begin position="137"/>
        <end position="164"/>
    </location>
</feature>
<keyword evidence="1" id="KW-0812">Transmembrane</keyword>
<evidence type="ECO:0000256" key="1">
    <source>
        <dbReference type="SAM" id="Phobius"/>
    </source>
</evidence>
<keyword evidence="3" id="KW-1185">Reference proteome</keyword>
<evidence type="ECO:0000313" key="2">
    <source>
        <dbReference type="EMBL" id="SMC81077.1"/>
    </source>
</evidence>
<gene>
    <name evidence="2" type="ORF">SAMN06296427_10916</name>
</gene>
<feature type="transmembrane region" description="Helical" evidence="1">
    <location>
        <begin position="91"/>
        <end position="110"/>
    </location>
</feature>
<proteinExistence type="predicted"/>
<keyword evidence="1" id="KW-1133">Transmembrane helix</keyword>
<name>A0A1W2C737_9FLAO</name>
<feature type="transmembrane region" description="Helical" evidence="1">
    <location>
        <begin position="245"/>
        <end position="263"/>
    </location>
</feature>
<feature type="transmembrane region" description="Helical" evidence="1">
    <location>
        <begin position="66"/>
        <end position="84"/>
    </location>
</feature>
<dbReference type="AlphaFoldDB" id="A0A1W2C737"/>
<dbReference type="EMBL" id="FWXS01000009">
    <property type="protein sequence ID" value="SMC81077.1"/>
    <property type="molecule type" value="Genomic_DNA"/>
</dbReference>
<sequence>MKFQAEKIFASFFLLGIIFIPLNTLSNDFQYRFSHFVFQKPIGFLLNLFVINPTERIEISSDSLEFNLLLILIFLISILISVFIKNQKYISLARSILIFYLIFILLKYGIEKMMGTQFYTPEPNILYSNFGNLDKDILFWSVTGLSRTYCIITGIVEVLTGILLFFRRTRLIALLISVFVLIQILVINFSFDISVKSFSAFLLATNIFLLSPYLKPLKNIFFSEKSELLKNPEIIFVKNSFANQWIQLFLIGIFLVQIFYPYVISKELNQRASFQGAYEITETIYKNDTLSLSDFPYKRIFFHKDNFIILQKTNDEMRDFYYEIQAHKKQIIAKDYHQNEFAIDYQFNQNNSILKLNFRKDSLQFKAQLLDWKSLPALKNDFHFLIEHIK</sequence>
<keyword evidence="1" id="KW-0472">Membrane</keyword>
<evidence type="ECO:0000313" key="3">
    <source>
        <dbReference type="Proteomes" id="UP000192393"/>
    </source>
</evidence>